<dbReference type="OrthoDB" id="5423084at2"/>
<name>A0A5K7ZAE4_9BACT</name>
<organism evidence="2 3">
    <name type="scientific">Desulfosarcina widdelii</name>
    <dbReference type="NCBI Taxonomy" id="947919"/>
    <lineage>
        <taxon>Bacteria</taxon>
        <taxon>Pseudomonadati</taxon>
        <taxon>Thermodesulfobacteriota</taxon>
        <taxon>Desulfobacteria</taxon>
        <taxon>Desulfobacterales</taxon>
        <taxon>Desulfosarcinaceae</taxon>
        <taxon>Desulfosarcina</taxon>
    </lineage>
</organism>
<dbReference type="Proteomes" id="UP000427769">
    <property type="component" value="Chromosome"/>
</dbReference>
<dbReference type="KEGG" id="dwd:DSCW_08540"/>
<proteinExistence type="predicted"/>
<evidence type="ECO:0000256" key="1">
    <source>
        <dbReference type="SAM" id="MobiDB-lite"/>
    </source>
</evidence>
<keyword evidence="3" id="KW-1185">Reference proteome</keyword>
<sequence length="124" mass="14937">MMNVDDILLSPHFHKNWDTRMGCDPSPEAVMAVIRSGIRVHSGRELRDLANQRFVMLAVYWHPDLDIVISVDTTMRPWRAISVLSRDSWRRRQERKIRKPKRRKHDKPGGRLRRKPTEKKWRFR</sequence>
<feature type="region of interest" description="Disordered" evidence="1">
    <location>
        <begin position="92"/>
        <end position="124"/>
    </location>
</feature>
<reference evidence="2 3" key="1">
    <citation type="submission" date="2019-11" db="EMBL/GenBank/DDBJ databases">
        <title>Comparative genomics of hydrocarbon-degrading Desulfosarcina strains.</title>
        <authorList>
            <person name="Watanabe M."/>
            <person name="Kojima H."/>
            <person name="Fukui M."/>
        </authorList>
    </citation>
    <scope>NUCLEOTIDE SEQUENCE [LARGE SCALE GENOMIC DNA]</scope>
    <source>
        <strain evidence="2 3">PP31</strain>
    </source>
</reference>
<gene>
    <name evidence="2" type="ORF">DSCW_08540</name>
</gene>
<accession>A0A5K7ZAE4</accession>
<dbReference type="RefSeq" id="WP_155302547.1">
    <property type="nucleotide sequence ID" value="NZ_AP021875.1"/>
</dbReference>
<dbReference type="EMBL" id="AP021875">
    <property type="protein sequence ID" value="BBO73437.1"/>
    <property type="molecule type" value="Genomic_DNA"/>
</dbReference>
<dbReference type="AlphaFoldDB" id="A0A5K7ZAE4"/>
<evidence type="ECO:0000313" key="2">
    <source>
        <dbReference type="EMBL" id="BBO73437.1"/>
    </source>
</evidence>
<evidence type="ECO:0000313" key="3">
    <source>
        <dbReference type="Proteomes" id="UP000427769"/>
    </source>
</evidence>
<protein>
    <submittedName>
        <fullName evidence="2">Uncharacterized protein</fullName>
    </submittedName>
</protein>